<dbReference type="GO" id="GO:0055085">
    <property type="term" value="P:transmembrane transport"/>
    <property type="evidence" value="ECO:0007669"/>
    <property type="project" value="InterPro"/>
</dbReference>
<feature type="transmembrane region" description="Helical" evidence="8">
    <location>
        <begin position="293"/>
        <end position="314"/>
    </location>
</feature>
<dbReference type="Proteomes" id="UP000004947">
    <property type="component" value="Unassembled WGS sequence"/>
</dbReference>
<evidence type="ECO:0000256" key="5">
    <source>
        <dbReference type="ARBA" id="ARBA00022692"/>
    </source>
</evidence>
<feature type="transmembrane region" description="Helical" evidence="8">
    <location>
        <begin position="34"/>
        <end position="53"/>
    </location>
</feature>
<keyword evidence="7 8" id="KW-0472">Membrane</keyword>
<dbReference type="Pfam" id="PF03547">
    <property type="entry name" value="Mem_trans"/>
    <property type="match status" value="2"/>
</dbReference>
<dbReference type="EMBL" id="ABCK01000003">
    <property type="protein sequence ID" value="EDM28894.1"/>
    <property type="molecule type" value="Genomic_DNA"/>
</dbReference>
<keyword evidence="10" id="KW-1185">Reference proteome</keyword>
<comment type="subcellular location">
    <subcellularLocation>
        <location evidence="1">Cell membrane</location>
        <topology evidence="1">Multi-pass membrane protein</topology>
    </subcellularLocation>
</comment>
<dbReference type="OrthoDB" id="9815385at2"/>
<protein>
    <submittedName>
        <fullName evidence="9">Probable malate permease</fullName>
    </submittedName>
</protein>
<dbReference type="GO" id="GO:0005886">
    <property type="term" value="C:plasma membrane"/>
    <property type="evidence" value="ECO:0007669"/>
    <property type="project" value="UniProtKB-SubCell"/>
</dbReference>
<name>A6DH11_9BACT</name>
<evidence type="ECO:0000256" key="7">
    <source>
        <dbReference type="ARBA" id="ARBA00023136"/>
    </source>
</evidence>
<evidence type="ECO:0000313" key="9">
    <source>
        <dbReference type="EMBL" id="EDM28894.1"/>
    </source>
</evidence>
<dbReference type="RefSeq" id="WP_007277196.1">
    <property type="nucleotide sequence ID" value="NZ_ABCK01000003.1"/>
</dbReference>
<accession>A6DH11</accession>
<keyword evidence="6 8" id="KW-1133">Transmembrane helix</keyword>
<keyword evidence="3" id="KW-0813">Transport</keyword>
<reference evidence="9 10" key="1">
    <citation type="journal article" date="2010" name="J. Bacteriol.">
        <title>Genome sequence of Lentisphaera araneosa HTCC2155T, the type species of the order Lentisphaerales in the phylum Lentisphaerae.</title>
        <authorList>
            <person name="Thrash J.C."/>
            <person name="Cho J.C."/>
            <person name="Vergin K.L."/>
            <person name="Morris R.M."/>
            <person name="Giovannoni S.J."/>
        </authorList>
    </citation>
    <scope>NUCLEOTIDE SEQUENCE [LARGE SCALE GENOMIC DNA]</scope>
    <source>
        <strain evidence="9 10">HTCC2155</strain>
    </source>
</reference>
<dbReference type="STRING" id="313628.LNTAR_13797"/>
<evidence type="ECO:0000256" key="2">
    <source>
        <dbReference type="ARBA" id="ARBA00010145"/>
    </source>
</evidence>
<comment type="similarity">
    <text evidence="2">Belongs to the auxin efflux carrier (TC 2.A.69) family.</text>
</comment>
<gene>
    <name evidence="9" type="ORF">LNTAR_13797</name>
</gene>
<feature type="transmembrane region" description="Helical" evidence="8">
    <location>
        <begin position="267"/>
        <end position="286"/>
    </location>
</feature>
<dbReference type="InterPro" id="IPR004776">
    <property type="entry name" value="Mem_transp_PIN-like"/>
</dbReference>
<feature type="transmembrane region" description="Helical" evidence="8">
    <location>
        <begin position="65"/>
        <end position="89"/>
    </location>
</feature>
<organism evidence="9 10">
    <name type="scientific">Lentisphaera araneosa HTCC2155</name>
    <dbReference type="NCBI Taxonomy" id="313628"/>
    <lineage>
        <taxon>Bacteria</taxon>
        <taxon>Pseudomonadati</taxon>
        <taxon>Lentisphaerota</taxon>
        <taxon>Lentisphaeria</taxon>
        <taxon>Lentisphaerales</taxon>
        <taxon>Lentisphaeraceae</taxon>
        <taxon>Lentisphaera</taxon>
    </lineage>
</organism>
<feature type="transmembrane region" description="Helical" evidence="8">
    <location>
        <begin position="165"/>
        <end position="188"/>
    </location>
</feature>
<keyword evidence="5 8" id="KW-0812">Transmembrane</keyword>
<dbReference type="PANTHER" id="PTHR36838:SF1">
    <property type="entry name" value="SLR1864 PROTEIN"/>
    <property type="match status" value="1"/>
</dbReference>
<evidence type="ECO:0000256" key="8">
    <source>
        <dbReference type="SAM" id="Phobius"/>
    </source>
</evidence>
<feature type="transmembrane region" description="Helical" evidence="8">
    <location>
        <begin position="200"/>
        <end position="219"/>
    </location>
</feature>
<dbReference type="PANTHER" id="PTHR36838">
    <property type="entry name" value="AUXIN EFFLUX CARRIER FAMILY PROTEIN"/>
    <property type="match status" value="1"/>
</dbReference>
<feature type="transmembrane region" description="Helical" evidence="8">
    <location>
        <begin position="239"/>
        <end position="261"/>
    </location>
</feature>
<proteinExistence type="inferred from homology"/>
<sequence>MSPAIHASLLVVVISAAGFIAHRKEVIKQGHSSSLTNLLIKVLMPALIFSSITQNESFLTSNLVFMAPIMGFAFVSISFIVSYIFAKLFLRGKDLSDSENIRSFVTACGMQNYGFVAIPVIVTLFPNENLIGPLLMHNVGVEIAMWTVACSTLRGNFDRKSLGQILNMPFITVIFSLIVLFSGVYKYIPAFFADAAKAVGQTAIPIGLILVGATLSELIKEGLFEGKTSRVIKLLSLGLINRQVLLPLIWFALIAIIPMSAELKKIMYVQAAMPAAFFTIVLAKHFGGNVRTVAGVSVASFILSPISISIWLSLAPS</sequence>
<evidence type="ECO:0000256" key="4">
    <source>
        <dbReference type="ARBA" id="ARBA00022475"/>
    </source>
</evidence>
<feature type="transmembrane region" description="Helical" evidence="8">
    <location>
        <begin position="6"/>
        <end position="22"/>
    </location>
</feature>
<comment type="caution">
    <text evidence="9">The sequence shown here is derived from an EMBL/GenBank/DDBJ whole genome shotgun (WGS) entry which is preliminary data.</text>
</comment>
<dbReference type="eggNOG" id="COG0679">
    <property type="taxonomic scope" value="Bacteria"/>
</dbReference>
<keyword evidence="4" id="KW-1003">Cell membrane</keyword>
<evidence type="ECO:0000256" key="3">
    <source>
        <dbReference type="ARBA" id="ARBA00022448"/>
    </source>
</evidence>
<dbReference type="InterPro" id="IPR038770">
    <property type="entry name" value="Na+/solute_symporter_sf"/>
</dbReference>
<feature type="transmembrane region" description="Helical" evidence="8">
    <location>
        <begin position="134"/>
        <end position="153"/>
    </location>
</feature>
<dbReference type="AlphaFoldDB" id="A6DH11"/>
<feature type="transmembrane region" description="Helical" evidence="8">
    <location>
        <begin position="101"/>
        <end position="122"/>
    </location>
</feature>
<evidence type="ECO:0000256" key="1">
    <source>
        <dbReference type="ARBA" id="ARBA00004651"/>
    </source>
</evidence>
<evidence type="ECO:0000256" key="6">
    <source>
        <dbReference type="ARBA" id="ARBA00022989"/>
    </source>
</evidence>
<evidence type="ECO:0000313" key="10">
    <source>
        <dbReference type="Proteomes" id="UP000004947"/>
    </source>
</evidence>
<dbReference type="Gene3D" id="1.20.1530.20">
    <property type="match status" value="2"/>
</dbReference>